<evidence type="ECO:0000313" key="2">
    <source>
        <dbReference type="Proteomes" id="UP001163223"/>
    </source>
</evidence>
<sequence length="282" mass="31158">MLNSVQINARKLVLGGVDASFRAISYDLRVGKVVRPGGQLADHYVIPPQGIVEIVSEERLALPMDVAGIAMVKTSLSNQGLLALNIGIVDPGYKGKIGSFFVNFGRREQTLRKGDVFLRVVFHAVAQDAELEEPRPVDDDRYLADKRINMEANFGTEFLNIADITERFAKEQFEKYRTKILGLVASAAFILAALTFMLNFGNLLLVQRFLQPNDATRAELLRQALDRSNGDLAEENRALLERVQQLDRNLSSAIDRLEGTGGRIDQSEGGPLARPPQGQARP</sequence>
<reference evidence="1" key="1">
    <citation type="submission" date="2022-11" db="EMBL/GenBank/DDBJ databases">
        <title>beta-Carotene-producing bacterium, Jeongeuplla avenae sp. nov., alleviates the salt stress of Arabidopsis seedlings.</title>
        <authorList>
            <person name="Jiang L."/>
            <person name="Lee J."/>
        </authorList>
    </citation>
    <scope>NUCLEOTIDE SEQUENCE</scope>
    <source>
        <strain evidence="1">DY_R2A_6</strain>
    </source>
</reference>
<dbReference type="Proteomes" id="UP001163223">
    <property type="component" value="Chromosome"/>
</dbReference>
<name>A0ACD4NNJ6_9HYPH</name>
<protein>
    <submittedName>
        <fullName evidence="1">Uncharacterized protein</fullName>
    </submittedName>
</protein>
<keyword evidence="2" id="KW-1185">Reference proteome</keyword>
<organism evidence="1 2">
    <name type="scientific">Antarcticirhabdus aurantiaca</name>
    <dbReference type="NCBI Taxonomy" id="2606717"/>
    <lineage>
        <taxon>Bacteria</taxon>
        <taxon>Pseudomonadati</taxon>
        <taxon>Pseudomonadota</taxon>
        <taxon>Alphaproteobacteria</taxon>
        <taxon>Hyphomicrobiales</taxon>
        <taxon>Aurantimonadaceae</taxon>
        <taxon>Antarcticirhabdus</taxon>
    </lineage>
</organism>
<proteinExistence type="predicted"/>
<evidence type="ECO:0000313" key="1">
    <source>
        <dbReference type="EMBL" id="WAJ28510.1"/>
    </source>
</evidence>
<dbReference type="EMBL" id="CP113520">
    <property type="protein sequence ID" value="WAJ28510.1"/>
    <property type="molecule type" value="Genomic_DNA"/>
</dbReference>
<accession>A0ACD4NNJ6</accession>
<gene>
    <name evidence="1" type="ORF">OXU80_27515</name>
</gene>